<proteinExistence type="predicted"/>
<feature type="non-terminal residue" evidence="1">
    <location>
        <position position="146"/>
    </location>
</feature>
<protein>
    <submittedName>
        <fullName evidence="1">ORF3</fullName>
    </submittedName>
</protein>
<reference evidence="1" key="1">
    <citation type="submission" date="2015-12" db="EMBL/GenBank/DDBJ databases">
        <title>A novel astrovirus-like RNA virus detected in human stools.</title>
        <authorList>
            <person name="Oude Munnink B.B."/>
            <person name="Cotten M."/>
            <person name="Canuti M."/>
            <person name="Deijs M."/>
            <person name="Jebbink M.F."/>
            <person name="van Hemert F.J."/>
            <person name="Phan M.V.T."/>
            <person name="Bakker M."/>
            <person name="Jazaeri Farsani S.M."/>
            <person name="Kellam P."/>
            <person name="van der Hoek L."/>
        </authorList>
    </citation>
    <scope>NUCLEOTIDE SEQUENCE</scope>
</reference>
<accession>A0A109W1A8</accession>
<name>A0A109W1A8_9VIRU</name>
<organism evidence="1">
    <name type="scientific">Bastrovirus 1</name>
    <dbReference type="NCBI Taxonomy" id="1803388"/>
    <lineage>
        <taxon>Viruses</taxon>
        <taxon>Riboviria</taxon>
        <taxon>Orthornavirae</taxon>
        <taxon>Pisuviricota</taxon>
        <taxon>Stelpaviricetes</taxon>
        <taxon>Stellavirales</taxon>
        <taxon>Astroviridae</taxon>
        <taxon>Bastrovirus BAS-1</taxon>
    </lineage>
</organism>
<dbReference type="EMBL" id="KU318315">
    <property type="protein sequence ID" value="AMD81601.1"/>
    <property type="molecule type" value="Genomic_RNA"/>
</dbReference>
<evidence type="ECO:0000313" key="1">
    <source>
        <dbReference type="EMBL" id="AMD81601.1"/>
    </source>
</evidence>
<sequence length="146" mass="16404">MRIQALLPILNARMSFTTPLLEIKATPTMQSAIRVLHDLGLAPVVRSGCHRHFVPGGLGHLPHYVSKWFYTIQIDPRPGTPAFPSTVTLAIGSKFACREAAMSDCALQIDPDEVADHVWPSIQPSDRPIFRFWWYEALQSQLDKIL</sequence>